<feature type="transmembrane region" description="Helical" evidence="1">
    <location>
        <begin position="184"/>
        <end position="202"/>
    </location>
</feature>
<keyword evidence="1" id="KW-0472">Membrane</keyword>
<dbReference type="EMBL" id="SPNV01000286">
    <property type="protein sequence ID" value="KAF5856947.1"/>
    <property type="molecule type" value="Genomic_DNA"/>
</dbReference>
<reference evidence="2 3" key="1">
    <citation type="submission" date="2019-04" db="EMBL/GenBank/DDBJ databases">
        <title>Aspergillus burnettii sp. nov., novel species from soil in southeast Queensland.</title>
        <authorList>
            <person name="Gilchrist C.L.M."/>
            <person name="Pitt J.I."/>
            <person name="Lange L."/>
            <person name="Lacey H.J."/>
            <person name="Vuong D."/>
            <person name="Midgley D.J."/>
            <person name="Greenfield P."/>
            <person name="Bradbury M."/>
            <person name="Lacey E."/>
            <person name="Busk P.K."/>
            <person name="Pilgaard B."/>
            <person name="Chooi Y.H."/>
            <person name="Piggott A.M."/>
        </authorList>
    </citation>
    <scope>NUCLEOTIDE SEQUENCE [LARGE SCALE GENOMIC DNA]</scope>
    <source>
        <strain evidence="2 3">FRR 5400</strain>
    </source>
</reference>
<comment type="caution">
    <text evidence="2">The sequence shown here is derived from an EMBL/GenBank/DDBJ whole genome shotgun (WGS) entry which is preliminary data.</text>
</comment>
<evidence type="ECO:0000313" key="3">
    <source>
        <dbReference type="Proteomes" id="UP000541154"/>
    </source>
</evidence>
<keyword evidence="3" id="KW-1185">Reference proteome</keyword>
<evidence type="ECO:0000313" key="2">
    <source>
        <dbReference type="EMBL" id="KAF5856947.1"/>
    </source>
</evidence>
<accession>A0A8H5ZXA0</accession>
<dbReference type="Pfam" id="PF11374">
    <property type="entry name" value="DUF3176"/>
    <property type="match status" value="1"/>
</dbReference>
<evidence type="ECO:0000256" key="1">
    <source>
        <dbReference type="SAM" id="Phobius"/>
    </source>
</evidence>
<protein>
    <submittedName>
        <fullName evidence="2">Uncharacterized protein</fullName>
    </submittedName>
</protein>
<gene>
    <name evidence="2" type="ORF">ETB97_006490</name>
</gene>
<dbReference type="PANTHER" id="PTHR35394">
    <property type="entry name" value="DUF3176 DOMAIN-CONTAINING PROTEIN"/>
    <property type="match status" value="1"/>
</dbReference>
<organism evidence="2 3">
    <name type="scientific">Petromyces alliaceus</name>
    <name type="common">Aspergillus alliaceus</name>
    <dbReference type="NCBI Taxonomy" id="209559"/>
    <lineage>
        <taxon>Eukaryota</taxon>
        <taxon>Fungi</taxon>
        <taxon>Dikarya</taxon>
        <taxon>Ascomycota</taxon>
        <taxon>Pezizomycotina</taxon>
        <taxon>Eurotiomycetes</taxon>
        <taxon>Eurotiomycetidae</taxon>
        <taxon>Eurotiales</taxon>
        <taxon>Aspergillaceae</taxon>
        <taxon>Aspergillus</taxon>
        <taxon>Aspergillus subgen. Circumdati</taxon>
    </lineage>
</organism>
<feature type="transmembrane region" description="Helical" evidence="1">
    <location>
        <begin position="570"/>
        <end position="592"/>
    </location>
</feature>
<sequence>MPPEPHVGTSCPVSPVSSVHSHELVMRAEERSPDTYGPSRTIDEHGAAPDLPLKLSPEVQETNRQGNDQTWTVWSLISDWFIWEVLAVLLSAVTLAAIVAILAKFDHKPQPVWKHVSLNSVVSWLSTISKGCVLFAISEALGQLKWVWFAKKSRPMLNLRAFDSASRGFYGSGELMWALRFRHFAVWGSLAVILALAFDPFTQNLIHYFPNMIEDVSQRALLANSTYYNTTGPPLQNGALFWVDPSLKANVYNSLFNNDRSRPWATPQYVCSTSNCTWDPIATLEVRARCSNVTDRLDISCSAVTGDDLGYNGLTNCTASLPVSNTTAWFLSGMAVKRPLSIATVQARSALVYKNASLPPIQMVVPDGLGMDGTTLRDNNTRWQATECSIQPMVHSFRAIVKNNAYKEDSIATWETSWATWDENLPLSAEELQKLTPGMYFQPPWGPDQGVHPNTTFGFSAQAGLSLQTFFQDLFTGYSFMRSIYSASFIPNSNTLYAGADFIQAMAIGNITDCNATTADKLRCAMDNVAAAMSKSFRDSGFIASNSDPGTAQMAGGRAISSVTYVEVRWPWIVLPVLVWVLGAATLVGAMWKSRRAGVPKWKNDPIPLLSLYQGDPGKVVQAVGAGPGGGVARDDRLEVRLYGGSNGRMVLG</sequence>
<dbReference type="InterPro" id="IPR021514">
    <property type="entry name" value="DUF3176"/>
</dbReference>
<feature type="transmembrane region" description="Helical" evidence="1">
    <location>
        <begin position="80"/>
        <end position="103"/>
    </location>
</feature>
<keyword evidence="1" id="KW-1133">Transmembrane helix</keyword>
<name>A0A8H5ZXA0_PETAA</name>
<keyword evidence="1" id="KW-0812">Transmembrane</keyword>
<dbReference type="Proteomes" id="UP000541154">
    <property type="component" value="Unassembled WGS sequence"/>
</dbReference>
<dbReference type="PANTHER" id="PTHR35394:SF5">
    <property type="entry name" value="DUF3176 DOMAIN-CONTAINING PROTEIN"/>
    <property type="match status" value="1"/>
</dbReference>
<dbReference type="AlphaFoldDB" id="A0A8H5ZXA0"/>
<proteinExistence type="predicted"/>